<dbReference type="HOGENOM" id="CLU_1159265_0_0_10"/>
<evidence type="ECO:0000313" key="1">
    <source>
        <dbReference type="EMBL" id="EGJ71773.1"/>
    </source>
</evidence>
<evidence type="ECO:0000313" key="2">
    <source>
        <dbReference type="Proteomes" id="UP000018439"/>
    </source>
</evidence>
<dbReference type="STRING" id="679937.Bcop_1581"/>
<dbReference type="AlphaFoldDB" id="F3ZQH8"/>
<proteinExistence type="predicted"/>
<dbReference type="EMBL" id="CM001167">
    <property type="protein sequence ID" value="EGJ71773.1"/>
    <property type="molecule type" value="Genomic_DNA"/>
</dbReference>
<name>F3ZQH8_9BACE</name>
<accession>F3ZQH8</accession>
<organism evidence="1 2">
    <name type="scientific">Bacteroides coprosuis DSM 18011</name>
    <dbReference type="NCBI Taxonomy" id="679937"/>
    <lineage>
        <taxon>Bacteria</taxon>
        <taxon>Pseudomonadati</taxon>
        <taxon>Bacteroidota</taxon>
        <taxon>Bacteroidia</taxon>
        <taxon>Bacteroidales</taxon>
        <taxon>Bacteroidaceae</taxon>
        <taxon>Bacteroides</taxon>
    </lineage>
</organism>
<keyword evidence="2" id="KW-1185">Reference proteome</keyword>
<reference evidence="1 2" key="1">
    <citation type="journal article" date="2011" name="Stand. Genomic Sci.">
        <title>Non-contiguous finished genome sequence of Bacteroides coprosuis type strain (PC139).</title>
        <authorList>
            <person name="Land M."/>
            <person name="Held B."/>
            <person name="Gronow S."/>
            <person name="Abt B."/>
            <person name="Lucas S."/>
            <person name="Del Rio T.G."/>
            <person name="Nolan M."/>
            <person name="Tice H."/>
            <person name="Cheng J.F."/>
            <person name="Pitluck S."/>
            <person name="Liolios K."/>
            <person name="Pagani I."/>
            <person name="Ivanova N."/>
            <person name="Mavromatis K."/>
            <person name="Mikhailova N."/>
            <person name="Pati A."/>
            <person name="Tapia R."/>
            <person name="Han C."/>
            <person name="Goodwin L."/>
            <person name="Chen A."/>
            <person name="Palaniappan K."/>
            <person name="Hauser L."/>
            <person name="Brambilla E.M."/>
            <person name="Rohde M."/>
            <person name="Goker M."/>
            <person name="Detter J.C."/>
            <person name="Woyke T."/>
            <person name="Bristow J."/>
            <person name="Eisen J.A."/>
            <person name="Markowitz V."/>
            <person name="Hugenholtz P."/>
            <person name="Kyrpides N.C."/>
            <person name="Klenk H.P."/>
            <person name="Lapidus A."/>
        </authorList>
    </citation>
    <scope>NUCLEOTIDE SEQUENCE [LARGE SCALE GENOMIC DNA]</scope>
    <source>
        <strain evidence="1 2">DSM 18011</strain>
    </source>
</reference>
<gene>
    <name evidence="1" type="ORF">Bcop_1581</name>
</gene>
<dbReference type="OrthoDB" id="1093299at2"/>
<sequence>MEKQTTQEQLYDVWVNKVYDYLTAVGPKIDRCTSVLQSKPVLDNNLGVVFLGFGPTGDVNYVHVDKKRFYYGSPFFLTDKNEWRVWTKLYEAFDQIKYLNPLTEGNYQFMNATYFCAENTAKLKDELKLLEVDIRYEDVQKQCLEFTSELIHHILKPKCIVCFSVKDCYNPLKAQFKFDKEEVLTPTNKDKKPNKHIINKALWGKIPVYGMTHPSAAISNEDWDGIVRVFKKEMEQLGI</sequence>
<protein>
    <recommendedName>
        <fullName evidence="3">Uracil-DNA glycosylase-like domain-containing protein</fullName>
    </recommendedName>
</protein>
<evidence type="ECO:0008006" key="3">
    <source>
        <dbReference type="Google" id="ProtNLM"/>
    </source>
</evidence>
<dbReference type="eggNOG" id="ENOG5030SF9">
    <property type="taxonomic scope" value="Bacteria"/>
</dbReference>
<dbReference type="Proteomes" id="UP000018439">
    <property type="component" value="Chromosome"/>
</dbReference>